<evidence type="ECO:0000313" key="1">
    <source>
        <dbReference type="EMBL" id="JAH49990.1"/>
    </source>
</evidence>
<protein>
    <submittedName>
        <fullName evidence="1">Uncharacterized protein</fullName>
    </submittedName>
</protein>
<dbReference type="AlphaFoldDB" id="A0A0E9TAR1"/>
<sequence length="37" mass="4065">MITFNSKGGNLSAKNVKMLVSYNVMKTPASSLLLRSY</sequence>
<name>A0A0E9TAR1_ANGAN</name>
<accession>A0A0E9TAR1</accession>
<organism evidence="1">
    <name type="scientific">Anguilla anguilla</name>
    <name type="common">European freshwater eel</name>
    <name type="synonym">Muraena anguilla</name>
    <dbReference type="NCBI Taxonomy" id="7936"/>
    <lineage>
        <taxon>Eukaryota</taxon>
        <taxon>Metazoa</taxon>
        <taxon>Chordata</taxon>
        <taxon>Craniata</taxon>
        <taxon>Vertebrata</taxon>
        <taxon>Euteleostomi</taxon>
        <taxon>Actinopterygii</taxon>
        <taxon>Neopterygii</taxon>
        <taxon>Teleostei</taxon>
        <taxon>Anguilliformes</taxon>
        <taxon>Anguillidae</taxon>
        <taxon>Anguilla</taxon>
    </lineage>
</organism>
<reference evidence="1" key="1">
    <citation type="submission" date="2014-11" db="EMBL/GenBank/DDBJ databases">
        <authorList>
            <person name="Amaro Gonzalez C."/>
        </authorList>
    </citation>
    <scope>NUCLEOTIDE SEQUENCE</scope>
</reference>
<dbReference type="EMBL" id="GBXM01058587">
    <property type="protein sequence ID" value="JAH49990.1"/>
    <property type="molecule type" value="Transcribed_RNA"/>
</dbReference>
<proteinExistence type="predicted"/>
<reference evidence="1" key="2">
    <citation type="journal article" date="2015" name="Fish Shellfish Immunol.">
        <title>Early steps in the European eel (Anguilla anguilla)-Vibrio vulnificus interaction in the gills: Role of the RtxA13 toxin.</title>
        <authorList>
            <person name="Callol A."/>
            <person name="Pajuelo D."/>
            <person name="Ebbesson L."/>
            <person name="Teles M."/>
            <person name="MacKenzie S."/>
            <person name="Amaro C."/>
        </authorList>
    </citation>
    <scope>NUCLEOTIDE SEQUENCE</scope>
</reference>